<evidence type="ECO:0000313" key="7">
    <source>
        <dbReference type="EMBL" id="ODQ75020.1"/>
    </source>
</evidence>
<dbReference type="InterPro" id="IPR019954">
    <property type="entry name" value="Ubiquitin_CS"/>
</dbReference>
<evidence type="ECO:0000256" key="2">
    <source>
        <dbReference type="ARBA" id="ARBA00022771"/>
    </source>
</evidence>
<evidence type="ECO:0000256" key="4">
    <source>
        <dbReference type="PROSITE-ProRule" id="PRU00449"/>
    </source>
</evidence>
<name>A0A1E3QBM3_LIPST</name>
<dbReference type="SUPFAM" id="SSF118310">
    <property type="entry name" value="AN1-like Zinc finger"/>
    <property type="match status" value="1"/>
</dbReference>
<dbReference type="PRINTS" id="PR00348">
    <property type="entry name" value="UBIQUITIN"/>
</dbReference>
<dbReference type="Pfam" id="PF00240">
    <property type="entry name" value="ubiquitin"/>
    <property type="match status" value="1"/>
</dbReference>
<dbReference type="GO" id="GO:0043130">
    <property type="term" value="F:ubiquitin binding"/>
    <property type="evidence" value="ECO:0007669"/>
    <property type="project" value="TreeGrafter"/>
</dbReference>
<dbReference type="GO" id="GO:0070628">
    <property type="term" value="F:proteasome binding"/>
    <property type="evidence" value="ECO:0007669"/>
    <property type="project" value="TreeGrafter"/>
</dbReference>
<dbReference type="PROSITE" id="PS50053">
    <property type="entry name" value="UBIQUITIN_2"/>
    <property type="match status" value="1"/>
</dbReference>
<dbReference type="GO" id="GO:0031593">
    <property type="term" value="F:polyubiquitin modification-dependent protein binding"/>
    <property type="evidence" value="ECO:0007669"/>
    <property type="project" value="TreeGrafter"/>
</dbReference>
<dbReference type="SMART" id="SM00154">
    <property type="entry name" value="ZnF_AN1"/>
    <property type="match status" value="1"/>
</dbReference>
<dbReference type="SMART" id="SM00213">
    <property type="entry name" value="UBQ"/>
    <property type="match status" value="1"/>
</dbReference>
<dbReference type="Pfam" id="PF01428">
    <property type="entry name" value="zf-AN1"/>
    <property type="match status" value="1"/>
</dbReference>
<dbReference type="GO" id="GO:0008270">
    <property type="term" value="F:zinc ion binding"/>
    <property type="evidence" value="ECO:0007669"/>
    <property type="project" value="UniProtKB-KW"/>
</dbReference>
<dbReference type="EMBL" id="KV454291">
    <property type="protein sequence ID" value="ODQ75020.1"/>
    <property type="molecule type" value="Genomic_DNA"/>
</dbReference>
<reference evidence="7 8" key="1">
    <citation type="journal article" date="2016" name="Proc. Natl. Acad. Sci. U.S.A.">
        <title>Comparative genomics of biotechnologically important yeasts.</title>
        <authorList>
            <person name="Riley R."/>
            <person name="Haridas S."/>
            <person name="Wolfe K.H."/>
            <person name="Lopes M.R."/>
            <person name="Hittinger C.T."/>
            <person name="Goeker M."/>
            <person name="Salamov A.A."/>
            <person name="Wisecaver J.H."/>
            <person name="Long T.M."/>
            <person name="Calvey C.H."/>
            <person name="Aerts A.L."/>
            <person name="Barry K.W."/>
            <person name="Choi C."/>
            <person name="Clum A."/>
            <person name="Coughlan A.Y."/>
            <person name="Deshpande S."/>
            <person name="Douglass A.P."/>
            <person name="Hanson S.J."/>
            <person name="Klenk H.-P."/>
            <person name="LaButti K.M."/>
            <person name="Lapidus A."/>
            <person name="Lindquist E.A."/>
            <person name="Lipzen A.M."/>
            <person name="Meier-Kolthoff J.P."/>
            <person name="Ohm R.A."/>
            <person name="Otillar R.P."/>
            <person name="Pangilinan J.L."/>
            <person name="Peng Y."/>
            <person name="Rokas A."/>
            <person name="Rosa C.A."/>
            <person name="Scheuner C."/>
            <person name="Sibirny A.A."/>
            <person name="Slot J.C."/>
            <person name="Stielow J.B."/>
            <person name="Sun H."/>
            <person name="Kurtzman C.P."/>
            <person name="Blackwell M."/>
            <person name="Grigoriev I.V."/>
            <person name="Jeffries T.W."/>
        </authorList>
    </citation>
    <scope>NUCLEOTIDE SEQUENCE [LARGE SCALE GENOMIC DNA]</scope>
    <source>
        <strain evidence="7 8">NRRL Y-11557</strain>
    </source>
</reference>
<dbReference type="GO" id="GO:0043161">
    <property type="term" value="P:proteasome-mediated ubiquitin-dependent protein catabolic process"/>
    <property type="evidence" value="ECO:0007669"/>
    <property type="project" value="TreeGrafter"/>
</dbReference>
<dbReference type="InterPro" id="IPR029071">
    <property type="entry name" value="Ubiquitin-like_domsf"/>
</dbReference>
<dbReference type="PROSITE" id="PS51039">
    <property type="entry name" value="ZF_AN1"/>
    <property type="match status" value="1"/>
</dbReference>
<keyword evidence="1" id="KW-0479">Metal-binding</keyword>
<dbReference type="GO" id="GO:0005829">
    <property type="term" value="C:cytosol"/>
    <property type="evidence" value="ECO:0007669"/>
    <property type="project" value="TreeGrafter"/>
</dbReference>
<gene>
    <name evidence="7" type="ORF">LIPSTDRAFT_69185</name>
</gene>
<organism evidence="7 8">
    <name type="scientific">Lipomyces starkeyi NRRL Y-11557</name>
    <dbReference type="NCBI Taxonomy" id="675824"/>
    <lineage>
        <taxon>Eukaryota</taxon>
        <taxon>Fungi</taxon>
        <taxon>Dikarya</taxon>
        <taxon>Ascomycota</taxon>
        <taxon>Saccharomycotina</taxon>
        <taxon>Lipomycetes</taxon>
        <taxon>Lipomycetales</taxon>
        <taxon>Lipomycetaceae</taxon>
        <taxon>Lipomyces</taxon>
    </lineage>
</organism>
<keyword evidence="3" id="KW-0862">Zinc</keyword>
<dbReference type="InterPro" id="IPR000058">
    <property type="entry name" value="Znf_AN1"/>
</dbReference>
<dbReference type="PANTHER" id="PTHR10621">
    <property type="entry name" value="UV EXCISION REPAIR PROTEIN RAD23"/>
    <property type="match status" value="1"/>
</dbReference>
<dbReference type="AlphaFoldDB" id="A0A1E3QBM3"/>
<evidence type="ECO:0000259" key="5">
    <source>
        <dbReference type="PROSITE" id="PS50053"/>
    </source>
</evidence>
<keyword evidence="2 4" id="KW-0863">Zinc-finger</keyword>
<protein>
    <recommendedName>
        <fullName evidence="9">Ubiquitin-like domain-containing protein</fullName>
    </recommendedName>
</protein>
<dbReference type="InterPro" id="IPR000626">
    <property type="entry name" value="Ubiquitin-like_dom"/>
</dbReference>
<accession>A0A1E3QBM3</accession>
<dbReference type="SUPFAM" id="SSF54236">
    <property type="entry name" value="Ubiquitin-like"/>
    <property type="match status" value="1"/>
</dbReference>
<dbReference type="Gene3D" id="3.10.20.90">
    <property type="entry name" value="Phosphatidylinositol 3-kinase Catalytic Subunit, Chain A, domain 1"/>
    <property type="match status" value="1"/>
</dbReference>
<keyword evidence="8" id="KW-1185">Reference proteome</keyword>
<dbReference type="PROSITE" id="PS00299">
    <property type="entry name" value="UBIQUITIN_1"/>
    <property type="match status" value="1"/>
</dbReference>
<feature type="domain" description="AN1-type" evidence="6">
    <location>
        <begin position="77"/>
        <end position="126"/>
    </location>
</feature>
<feature type="domain" description="Ubiquitin-like" evidence="5">
    <location>
        <begin position="1"/>
        <end position="76"/>
    </location>
</feature>
<proteinExistence type="predicted"/>
<evidence type="ECO:0000256" key="3">
    <source>
        <dbReference type="ARBA" id="ARBA00022833"/>
    </source>
</evidence>
<dbReference type="STRING" id="675824.A0A1E3QBM3"/>
<dbReference type="InterPro" id="IPR035896">
    <property type="entry name" value="AN1-like_Znf"/>
</dbReference>
<dbReference type="Gene3D" id="4.10.1110.10">
    <property type="entry name" value="AN1-like Zinc finger"/>
    <property type="match status" value="1"/>
</dbReference>
<evidence type="ECO:0008006" key="9">
    <source>
        <dbReference type="Google" id="ProtNLM"/>
    </source>
</evidence>
<sequence length="146" mass="15929">MHFNVKTVDGKLFALAANGTDSIRGVKQSITESSHIPVAMQRLVYGGAVLEDTSSVEECEITDGAIVNLVLRLRGGGPAKKRCSFKSCSSTPLRIVGDCSFCDGHFCAKHRLLEEHKCTGLQDCKQQLHERNALKLQQEQTVASKV</sequence>
<evidence type="ECO:0000313" key="8">
    <source>
        <dbReference type="Proteomes" id="UP000094385"/>
    </source>
</evidence>
<evidence type="ECO:0000259" key="6">
    <source>
        <dbReference type="PROSITE" id="PS51039"/>
    </source>
</evidence>
<dbReference type="CDD" id="cd17039">
    <property type="entry name" value="Ubl_ubiquitin_like"/>
    <property type="match status" value="1"/>
</dbReference>
<dbReference type="GO" id="GO:0005654">
    <property type="term" value="C:nucleoplasm"/>
    <property type="evidence" value="ECO:0007669"/>
    <property type="project" value="TreeGrafter"/>
</dbReference>
<dbReference type="OrthoDB" id="428577at2759"/>
<dbReference type="PANTHER" id="PTHR10621:SF0">
    <property type="entry name" value="UV EXCISION REPAIR PROTEIN RAD23"/>
    <property type="match status" value="1"/>
</dbReference>
<evidence type="ECO:0000256" key="1">
    <source>
        <dbReference type="ARBA" id="ARBA00022723"/>
    </source>
</evidence>
<dbReference type="Proteomes" id="UP000094385">
    <property type="component" value="Unassembled WGS sequence"/>
</dbReference>
<dbReference type="InterPro" id="IPR019956">
    <property type="entry name" value="Ubiquitin_dom"/>
</dbReference>